<dbReference type="SUPFAM" id="SSF53474">
    <property type="entry name" value="alpha/beta-Hydrolases"/>
    <property type="match status" value="1"/>
</dbReference>
<comment type="function">
    <text evidence="7">Transfers a succinyl group from succinyl-CoA to L-homoserine, forming succinyl-L-homoserine.</text>
</comment>
<dbReference type="Gene3D" id="1.10.1740.110">
    <property type="match status" value="1"/>
</dbReference>
<dbReference type="PIRSF" id="PIRSF000443">
    <property type="entry name" value="Homoser_Ac_trans"/>
    <property type="match status" value="1"/>
</dbReference>
<dbReference type="GO" id="GO:0004414">
    <property type="term" value="F:homoserine O-acetyltransferase activity"/>
    <property type="evidence" value="ECO:0007669"/>
    <property type="project" value="TreeGrafter"/>
</dbReference>
<evidence type="ECO:0000256" key="4">
    <source>
        <dbReference type="ARBA" id="ARBA00022679"/>
    </source>
</evidence>
<evidence type="ECO:0000256" key="3">
    <source>
        <dbReference type="ARBA" id="ARBA00022605"/>
    </source>
</evidence>
<name>A0A1H3FGG3_9GAMM</name>
<dbReference type="PANTHER" id="PTHR32268">
    <property type="entry name" value="HOMOSERINE O-ACETYLTRANSFERASE"/>
    <property type="match status" value="1"/>
</dbReference>
<evidence type="ECO:0000256" key="6">
    <source>
        <dbReference type="ARBA" id="ARBA00023315"/>
    </source>
</evidence>
<comment type="pathway">
    <text evidence="7">Amino-acid biosynthesis; L-methionine biosynthesis via de novo pathway; O-succinyl-L-homoserine from L-homoserine: step 1/1.</text>
</comment>
<keyword evidence="4 7" id="KW-0808">Transferase</keyword>
<dbReference type="Proteomes" id="UP000199035">
    <property type="component" value="Unassembled WGS sequence"/>
</dbReference>
<accession>A0A1H3FGG3</accession>
<dbReference type="STRING" id="595670.SAMN05421643_10161"/>
<dbReference type="FunFam" id="1.10.1740.110:FF:000001">
    <property type="entry name" value="Homoserine O-acetyltransferase"/>
    <property type="match status" value="1"/>
</dbReference>
<sequence length="411" mass="46254">MTLEGYHSSGILLFIHSKDLRRIIPVSFPADSVGIVLPQKLQFEEPLELECGRVLPRFEIMVETYGTLNADKSNAILICHALSGHHHAAGYHHDDDKKAGWWDACIGPGKAIDTSKFFVVALNNIGGCSGSTGPISPNPENDNRPYGPDFPLVTVRDWVKTQVLLSDRLGIEVWYSIIGGSLGGMQALQWSVDYPDRLKNCVIIASAPKLSAQNIAFNEVARQSILSDPDFYNGRYLENDSYPKRGLILARMVGHITYLSEEAMKQKFGRDLKSGKFMYGFDVEFQVESYLRYQGEQFSRNFDANTYLIMTKALDYFDPAREYELSLTKAMANTKCRFLVVSFTTDWRFTPQRSQEIVDALISNHKPVSYVDIDAEQGHDSFLFPIPLYVKSLRAFLGGVEHLKATPKETV</sequence>
<evidence type="ECO:0000256" key="1">
    <source>
        <dbReference type="ARBA" id="ARBA00011738"/>
    </source>
</evidence>
<dbReference type="HAMAP" id="MF_00296">
    <property type="entry name" value="MetX_acyltransf"/>
    <property type="match status" value="1"/>
</dbReference>
<evidence type="ECO:0000256" key="2">
    <source>
        <dbReference type="ARBA" id="ARBA00022490"/>
    </source>
</evidence>
<feature type="active site" evidence="7 8">
    <location>
        <position position="379"/>
    </location>
</feature>
<comment type="catalytic activity">
    <reaction evidence="7">
        <text>L-homoserine + succinyl-CoA = O-succinyl-L-homoserine + CoA</text>
        <dbReference type="Rhea" id="RHEA:22008"/>
        <dbReference type="ChEBI" id="CHEBI:57287"/>
        <dbReference type="ChEBI" id="CHEBI:57292"/>
        <dbReference type="ChEBI" id="CHEBI:57476"/>
        <dbReference type="ChEBI" id="CHEBI:57661"/>
        <dbReference type="EC" id="2.3.1.46"/>
    </reaction>
</comment>
<comment type="subcellular location">
    <subcellularLocation>
        <location evidence="7">Cytoplasm</location>
    </subcellularLocation>
</comment>
<evidence type="ECO:0000259" key="9">
    <source>
        <dbReference type="Pfam" id="PF00561"/>
    </source>
</evidence>
<dbReference type="InterPro" id="IPR029058">
    <property type="entry name" value="AB_hydrolase_fold"/>
</dbReference>
<evidence type="ECO:0000256" key="8">
    <source>
        <dbReference type="PIRSR" id="PIRSR000443-1"/>
    </source>
</evidence>
<dbReference type="PANTHER" id="PTHR32268:SF11">
    <property type="entry name" value="HOMOSERINE O-ACETYLTRANSFERASE"/>
    <property type="match status" value="1"/>
</dbReference>
<dbReference type="UniPathway" id="UPA00051">
    <property type="reaction ID" value="UER00075"/>
</dbReference>
<feature type="active site" evidence="7 8">
    <location>
        <position position="346"/>
    </location>
</feature>
<feature type="active site" description="Nucleophile" evidence="7 8">
    <location>
        <position position="181"/>
    </location>
</feature>
<evidence type="ECO:0000256" key="5">
    <source>
        <dbReference type="ARBA" id="ARBA00023167"/>
    </source>
</evidence>
<feature type="domain" description="AB hydrolase-1" evidence="9">
    <location>
        <begin position="74"/>
        <end position="372"/>
    </location>
</feature>
<comment type="similarity">
    <text evidence="7">Belongs to the AB hydrolase superfamily. MetX family.</text>
</comment>
<comment type="caution">
    <text evidence="7">Lacks conserved residue(s) required for the propagation of feature annotation.</text>
</comment>
<protein>
    <recommendedName>
        <fullName evidence="7">Homoserine O-succinyltransferase</fullName>
        <shortName evidence="7">HST</shortName>
        <ecNumber evidence="7">2.3.1.46</ecNumber>
    </recommendedName>
    <alternativeName>
        <fullName evidence="7">Homoserine transsuccinylase</fullName>
        <shortName evidence="7">HTS</shortName>
    </alternativeName>
</protein>
<feature type="site" description="Important for acyl-CoA specificity" evidence="7">
    <location>
        <position position="348"/>
    </location>
</feature>
<evidence type="ECO:0000313" key="10">
    <source>
        <dbReference type="EMBL" id="SDX90056.1"/>
    </source>
</evidence>
<gene>
    <name evidence="7" type="primary">metXS</name>
    <name evidence="10" type="ORF">SAMN05421643_10161</name>
</gene>
<dbReference type="EMBL" id="FNPK01000001">
    <property type="protein sequence ID" value="SDX90056.1"/>
    <property type="molecule type" value="Genomic_DNA"/>
</dbReference>
<keyword evidence="6 7" id="KW-0012">Acyltransferase</keyword>
<dbReference type="GO" id="GO:0005737">
    <property type="term" value="C:cytoplasm"/>
    <property type="evidence" value="ECO:0007669"/>
    <property type="project" value="UniProtKB-SubCell"/>
</dbReference>
<dbReference type="InterPro" id="IPR008220">
    <property type="entry name" value="HAT_MetX-like"/>
</dbReference>
<dbReference type="InterPro" id="IPR000073">
    <property type="entry name" value="AB_hydrolase_1"/>
</dbReference>
<comment type="subunit">
    <text evidence="1 7">Homodimer.</text>
</comment>
<dbReference type="GO" id="GO:0009086">
    <property type="term" value="P:methionine biosynthetic process"/>
    <property type="evidence" value="ECO:0007669"/>
    <property type="project" value="UniProtKB-UniRule"/>
</dbReference>
<feature type="binding site" evidence="7">
    <location>
        <position position="251"/>
    </location>
    <ligand>
        <name>substrate</name>
    </ligand>
</feature>
<keyword evidence="2 7" id="KW-0963">Cytoplasm</keyword>
<dbReference type="GO" id="GO:0008899">
    <property type="term" value="F:homoserine O-succinyltransferase activity"/>
    <property type="evidence" value="ECO:0007669"/>
    <property type="project" value="UniProtKB-UniRule"/>
</dbReference>
<dbReference type="Pfam" id="PF00561">
    <property type="entry name" value="Abhydrolase_1"/>
    <property type="match status" value="1"/>
</dbReference>
<feature type="binding site" evidence="7">
    <location>
        <position position="380"/>
    </location>
    <ligand>
        <name>substrate</name>
    </ligand>
</feature>
<proteinExistence type="inferred from homology"/>
<evidence type="ECO:0000313" key="11">
    <source>
        <dbReference type="Proteomes" id="UP000199035"/>
    </source>
</evidence>
<dbReference type="AlphaFoldDB" id="A0A1H3FGG3"/>
<dbReference type="EC" id="2.3.1.46" evidence="7"/>
<reference evidence="11" key="1">
    <citation type="submission" date="2016-10" db="EMBL/GenBank/DDBJ databases">
        <authorList>
            <person name="Varghese N."/>
            <person name="Submissions S."/>
        </authorList>
    </citation>
    <scope>NUCLEOTIDE SEQUENCE [LARGE SCALE GENOMIC DNA]</scope>
    <source>
        <strain evidence="11">ANC 5109</strain>
    </source>
</reference>
<keyword evidence="3 7" id="KW-0028">Amino-acid biosynthesis</keyword>
<keyword evidence="11" id="KW-1185">Reference proteome</keyword>
<keyword evidence="5 7" id="KW-0486">Methionine biosynthesis</keyword>
<dbReference type="NCBIfam" id="TIGR01392">
    <property type="entry name" value="homoserO_Ac_trn"/>
    <property type="match status" value="1"/>
</dbReference>
<organism evidence="10 11">
    <name type="scientific">Acinetobacter kyonggiensis</name>
    <dbReference type="NCBI Taxonomy" id="595670"/>
    <lineage>
        <taxon>Bacteria</taxon>
        <taxon>Pseudomonadati</taxon>
        <taxon>Pseudomonadota</taxon>
        <taxon>Gammaproteobacteria</taxon>
        <taxon>Moraxellales</taxon>
        <taxon>Moraxellaceae</taxon>
        <taxon>Acinetobacter</taxon>
    </lineage>
</organism>
<evidence type="ECO:0000256" key="7">
    <source>
        <dbReference type="HAMAP-Rule" id="MF_00296"/>
    </source>
</evidence>
<dbReference type="GO" id="GO:0009092">
    <property type="term" value="P:homoserine metabolic process"/>
    <property type="evidence" value="ECO:0007669"/>
    <property type="project" value="TreeGrafter"/>
</dbReference>
<dbReference type="Gene3D" id="3.40.50.1820">
    <property type="entry name" value="alpha/beta hydrolase"/>
    <property type="match status" value="1"/>
</dbReference>
<dbReference type="NCBIfam" id="NF001209">
    <property type="entry name" value="PRK00175.1"/>
    <property type="match status" value="1"/>
</dbReference>